<protein>
    <recommendedName>
        <fullName evidence="1">Immunity MXAN-0049 protein domain-containing protein</fullName>
    </recommendedName>
</protein>
<dbReference type="Pfam" id="PF07791">
    <property type="entry name" value="Imm11"/>
    <property type="match status" value="1"/>
</dbReference>
<name>A0A1E3L0E0_9BACL</name>
<dbReference type="EMBL" id="MDER01000065">
    <property type="protein sequence ID" value="ODP27196.1"/>
    <property type="molecule type" value="Genomic_DNA"/>
</dbReference>
<dbReference type="InterPro" id="IPR012433">
    <property type="entry name" value="Imm11"/>
</dbReference>
<keyword evidence="3" id="KW-1185">Reference proteome</keyword>
<dbReference type="AlphaFoldDB" id="A0A1E3L0E0"/>
<evidence type="ECO:0000313" key="2">
    <source>
        <dbReference type="EMBL" id="ODP27196.1"/>
    </source>
</evidence>
<feature type="domain" description="Immunity MXAN-0049 protein" evidence="1">
    <location>
        <begin position="62"/>
        <end position="183"/>
    </location>
</feature>
<reference evidence="2 3" key="1">
    <citation type="submission" date="2016-08" db="EMBL/GenBank/DDBJ databases">
        <title>Genome sequencing of Paenibacillus sp. TI45-13ar, isolated from Korean traditional nuruk.</title>
        <authorList>
            <person name="Kim S.-J."/>
        </authorList>
    </citation>
    <scope>NUCLEOTIDE SEQUENCE [LARGE SCALE GENOMIC DNA]</scope>
    <source>
        <strain evidence="2 3">TI45-13ar</strain>
    </source>
</reference>
<evidence type="ECO:0000259" key="1">
    <source>
        <dbReference type="Pfam" id="PF07791"/>
    </source>
</evidence>
<sequence length="195" mass="22574">MEYYILEYQYPRKGFISGGATFVPALDDYYDPINTELPPHTTAEVTLDSNLRKMDVDFFYTGTRATVISDALKQLLEQRKVVAQFVPTKVHYYNNVPVFGTYWIAHKLQALDAVQYEQSQYAGKAMVLRSINQPPRRIAKGFEKIVLDEQKIGEAELFTLNYTYISNPIISEALYQDIRQHKLKIYMTPVGEFRP</sequence>
<accession>A0A1E3L0E0</accession>
<gene>
    <name evidence="2" type="ORF">PTI45_03433</name>
</gene>
<proteinExistence type="predicted"/>
<dbReference type="RefSeq" id="WP_069328816.1">
    <property type="nucleotide sequence ID" value="NZ_MDER01000065.1"/>
</dbReference>
<organism evidence="2 3">
    <name type="scientific">Paenibacillus nuruki</name>
    <dbReference type="NCBI Taxonomy" id="1886670"/>
    <lineage>
        <taxon>Bacteria</taxon>
        <taxon>Bacillati</taxon>
        <taxon>Bacillota</taxon>
        <taxon>Bacilli</taxon>
        <taxon>Bacillales</taxon>
        <taxon>Paenibacillaceae</taxon>
        <taxon>Paenibacillus</taxon>
    </lineage>
</organism>
<dbReference type="Proteomes" id="UP000094578">
    <property type="component" value="Unassembled WGS sequence"/>
</dbReference>
<evidence type="ECO:0000313" key="3">
    <source>
        <dbReference type="Proteomes" id="UP000094578"/>
    </source>
</evidence>
<comment type="caution">
    <text evidence="2">The sequence shown here is derived from an EMBL/GenBank/DDBJ whole genome shotgun (WGS) entry which is preliminary data.</text>
</comment>